<dbReference type="PRINTS" id="PR00039">
    <property type="entry name" value="HTHLYSR"/>
</dbReference>
<protein>
    <submittedName>
        <fullName evidence="6">Transcriptional regulator</fullName>
    </submittedName>
</protein>
<dbReference type="InterPro" id="IPR058163">
    <property type="entry name" value="LysR-type_TF_proteobact-type"/>
</dbReference>
<dbReference type="PROSITE" id="PS50931">
    <property type="entry name" value="HTH_LYSR"/>
    <property type="match status" value="1"/>
</dbReference>
<comment type="similarity">
    <text evidence="1">Belongs to the LysR transcriptional regulatory family.</text>
</comment>
<dbReference type="CDD" id="cd08432">
    <property type="entry name" value="PBP2_GcdR_TrpI_HvrB_AmpR_like"/>
    <property type="match status" value="1"/>
</dbReference>
<dbReference type="InterPro" id="IPR005119">
    <property type="entry name" value="LysR_subst-bd"/>
</dbReference>
<organism evidence="6 7">
    <name type="scientific">Devosia nitrariae</name>
    <dbReference type="NCBI Taxonomy" id="2071872"/>
    <lineage>
        <taxon>Bacteria</taxon>
        <taxon>Pseudomonadati</taxon>
        <taxon>Pseudomonadota</taxon>
        <taxon>Alphaproteobacteria</taxon>
        <taxon>Hyphomicrobiales</taxon>
        <taxon>Devosiaceae</taxon>
        <taxon>Devosia</taxon>
    </lineage>
</organism>
<dbReference type="RefSeq" id="WP_284342475.1">
    <property type="nucleotide sequence ID" value="NZ_BSNS01000022.1"/>
</dbReference>
<evidence type="ECO:0000256" key="3">
    <source>
        <dbReference type="ARBA" id="ARBA00023125"/>
    </source>
</evidence>
<dbReference type="InterPro" id="IPR000847">
    <property type="entry name" value="LysR_HTH_N"/>
</dbReference>
<evidence type="ECO:0000256" key="1">
    <source>
        <dbReference type="ARBA" id="ARBA00009437"/>
    </source>
</evidence>
<keyword evidence="3" id="KW-0238">DNA-binding</keyword>
<dbReference type="InterPro" id="IPR036390">
    <property type="entry name" value="WH_DNA-bd_sf"/>
</dbReference>
<evidence type="ECO:0000256" key="2">
    <source>
        <dbReference type="ARBA" id="ARBA00023015"/>
    </source>
</evidence>
<dbReference type="Proteomes" id="UP001156691">
    <property type="component" value="Unassembled WGS sequence"/>
</dbReference>
<dbReference type="Gene3D" id="1.10.10.10">
    <property type="entry name" value="Winged helix-like DNA-binding domain superfamily/Winged helix DNA-binding domain"/>
    <property type="match status" value="1"/>
</dbReference>
<dbReference type="PANTHER" id="PTHR30537">
    <property type="entry name" value="HTH-TYPE TRANSCRIPTIONAL REGULATOR"/>
    <property type="match status" value="1"/>
</dbReference>
<gene>
    <name evidence="6" type="ORF">GCM10010862_43620</name>
</gene>
<keyword evidence="4" id="KW-0804">Transcription</keyword>
<evidence type="ECO:0000313" key="6">
    <source>
        <dbReference type="EMBL" id="GLQ57103.1"/>
    </source>
</evidence>
<evidence type="ECO:0000313" key="7">
    <source>
        <dbReference type="Proteomes" id="UP001156691"/>
    </source>
</evidence>
<dbReference type="EMBL" id="BSNS01000022">
    <property type="protein sequence ID" value="GLQ57103.1"/>
    <property type="molecule type" value="Genomic_DNA"/>
</dbReference>
<comment type="caution">
    <text evidence="6">The sequence shown here is derived from an EMBL/GenBank/DDBJ whole genome shotgun (WGS) entry which is preliminary data.</text>
</comment>
<dbReference type="Gene3D" id="3.40.190.10">
    <property type="entry name" value="Periplasmic binding protein-like II"/>
    <property type="match status" value="2"/>
</dbReference>
<sequence>MILASTALPSLQGLRAFLAVAETGSFTKAATALGLTQTAVSHQIAQFEDWLGGQVFVRDRRAVGLTPLGERLLPQVRESLTDLHQVLSAARQTGQRQKLSLSTTPEFGTQWLAPRLENFVSAHPGISVSVTLEYRRADLMAGEADIAIWLGSGGPGLSADRLMLEEEFAVSSPELSARLPKRKALLAAPLLHYKGERHTVLDWRRWHSQLYGAGEGSPGDELAREIDMDAGPVYATFSDMLEACRRGEGFALVRTSLVADDLKAGRLVRCFVEVLPSDLHYHLVTAPQRRPRPEITIFRQWIFSQVQRA</sequence>
<name>A0ABQ5WAK5_9HYPH</name>
<evidence type="ECO:0000256" key="4">
    <source>
        <dbReference type="ARBA" id="ARBA00023163"/>
    </source>
</evidence>
<feature type="domain" description="HTH lysR-type" evidence="5">
    <location>
        <begin position="9"/>
        <end position="66"/>
    </location>
</feature>
<dbReference type="PANTHER" id="PTHR30537:SF26">
    <property type="entry name" value="GLYCINE CLEAVAGE SYSTEM TRANSCRIPTIONAL ACTIVATOR"/>
    <property type="match status" value="1"/>
</dbReference>
<accession>A0ABQ5WAK5</accession>
<dbReference type="SUPFAM" id="SSF46785">
    <property type="entry name" value="Winged helix' DNA-binding domain"/>
    <property type="match status" value="1"/>
</dbReference>
<reference evidence="7" key="1">
    <citation type="journal article" date="2019" name="Int. J. Syst. Evol. Microbiol.">
        <title>The Global Catalogue of Microorganisms (GCM) 10K type strain sequencing project: providing services to taxonomists for standard genome sequencing and annotation.</title>
        <authorList>
            <consortium name="The Broad Institute Genomics Platform"/>
            <consortium name="The Broad Institute Genome Sequencing Center for Infectious Disease"/>
            <person name="Wu L."/>
            <person name="Ma J."/>
        </authorList>
    </citation>
    <scope>NUCLEOTIDE SEQUENCE [LARGE SCALE GENOMIC DNA]</scope>
    <source>
        <strain evidence="7">NBRC 112416</strain>
    </source>
</reference>
<keyword evidence="2" id="KW-0805">Transcription regulation</keyword>
<keyword evidence="7" id="KW-1185">Reference proteome</keyword>
<dbReference type="Pfam" id="PF00126">
    <property type="entry name" value="HTH_1"/>
    <property type="match status" value="1"/>
</dbReference>
<dbReference type="Pfam" id="PF03466">
    <property type="entry name" value="LysR_substrate"/>
    <property type="match status" value="1"/>
</dbReference>
<dbReference type="SUPFAM" id="SSF53850">
    <property type="entry name" value="Periplasmic binding protein-like II"/>
    <property type="match status" value="1"/>
</dbReference>
<proteinExistence type="inferred from homology"/>
<dbReference type="InterPro" id="IPR036388">
    <property type="entry name" value="WH-like_DNA-bd_sf"/>
</dbReference>
<evidence type="ECO:0000259" key="5">
    <source>
        <dbReference type="PROSITE" id="PS50931"/>
    </source>
</evidence>